<name>A0A381L2E9_BLUGR</name>
<feature type="compositionally biased region" description="Basic and acidic residues" evidence="1">
    <location>
        <begin position="152"/>
        <end position="161"/>
    </location>
</feature>
<evidence type="ECO:0000313" key="2">
    <source>
        <dbReference type="EMBL" id="SUZ07682.1"/>
    </source>
</evidence>
<proteinExistence type="predicted"/>
<gene>
    <name evidence="2" type="ORF">BGT96224V2_LOCUS769</name>
</gene>
<dbReference type="PANTHER" id="PTHR40069:SF1">
    <property type="entry name" value="YWBE PROTEIN"/>
    <property type="match status" value="1"/>
</dbReference>
<dbReference type="AlphaFoldDB" id="A0A381L2E9"/>
<protein>
    <submittedName>
        <fullName evidence="2">Bgt-968</fullName>
    </submittedName>
</protein>
<organism evidence="2">
    <name type="scientific">Blumeria graminis f. sp. tritici 96224</name>
    <dbReference type="NCBI Taxonomy" id="1268274"/>
    <lineage>
        <taxon>Eukaryota</taxon>
        <taxon>Fungi</taxon>
        <taxon>Dikarya</taxon>
        <taxon>Ascomycota</taxon>
        <taxon>Pezizomycotina</taxon>
        <taxon>Leotiomycetes</taxon>
        <taxon>Erysiphales</taxon>
        <taxon>Erysiphaceae</taxon>
        <taxon>Blumeria</taxon>
    </lineage>
</organism>
<dbReference type="Pfam" id="PF09962">
    <property type="entry name" value="DUF2196"/>
    <property type="match status" value="1"/>
</dbReference>
<sequence>MQRHEPRRGLITTNLTVPTSQQVCIGTSVSIVLKEDQSTGRQVQGLVKEILTRRDHPRGIKVRLQDGRVGRVQVIMIKPARDSLAGTVDESPKNLDFNSISTVDRARPRQSQVSDFRIDGFDEPRHVTASLDDYMVVKKKGKQKKPRQNSSRCEDQEHGSSKEAQYTPGDEAPSCPVCGNFNGDDAALMHHVNSHFEDMDS</sequence>
<feature type="region of interest" description="Disordered" evidence="1">
    <location>
        <begin position="139"/>
        <end position="184"/>
    </location>
</feature>
<dbReference type="PANTHER" id="PTHR40069">
    <property type="entry name" value="YWBE PROTEIN"/>
    <property type="match status" value="1"/>
</dbReference>
<dbReference type="InterPro" id="IPR019240">
    <property type="entry name" value="DUF2196"/>
</dbReference>
<reference evidence="2" key="1">
    <citation type="submission" date="2018-07" db="EMBL/GenBank/DDBJ databases">
        <authorList>
            <person name="Quirk P.G."/>
            <person name="Krulwich T.A."/>
        </authorList>
    </citation>
    <scope>NUCLEOTIDE SEQUENCE</scope>
    <source>
        <strain evidence="2">96224</strain>
    </source>
</reference>
<dbReference type="EMBL" id="UIGY01000001">
    <property type="protein sequence ID" value="SUZ07682.1"/>
    <property type="molecule type" value="Genomic_DNA"/>
</dbReference>
<evidence type="ECO:0000256" key="1">
    <source>
        <dbReference type="SAM" id="MobiDB-lite"/>
    </source>
</evidence>
<dbReference type="NCBIfam" id="TIGR03833">
    <property type="entry name" value="YwbE family protein"/>
    <property type="match status" value="1"/>
</dbReference>
<accession>A0A381L2E9</accession>